<dbReference type="Gene3D" id="2.30.30.190">
    <property type="entry name" value="CAP Gly-rich-like domain"/>
    <property type="match status" value="1"/>
</dbReference>
<evidence type="ECO:0000256" key="4">
    <source>
        <dbReference type="ARBA" id="ARBA00022490"/>
    </source>
</evidence>
<dbReference type="PANTHER" id="PTHR18916">
    <property type="entry name" value="DYNACTIN 1-RELATED MICROTUBULE-BINDING"/>
    <property type="match status" value="1"/>
</dbReference>
<evidence type="ECO:0000259" key="11">
    <source>
        <dbReference type="PROSITE" id="PS50245"/>
    </source>
</evidence>
<accession>A0A8J2E2Z5</accession>
<dbReference type="Pfam" id="PF12455">
    <property type="entry name" value="Dynactin"/>
    <property type="match status" value="1"/>
</dbReference>
<dbReference type="PROSITE" id="PS50245">
    <property type="entry name" value="CAP_GLY_2"/>
    <property type="match status" value="1"/>
</dbReference>
<comment type="caution">
    <text evidence="12">The sequence shown here is derived from an EMBL/GenBank/DDBJ whole genome shotgun (WGS) entry which is preliminary data.</text>
</comment>
<evidence type="ECO:0000256" key="2">
    <source>
        <dbReference type="ARBA" id="ARBA00011010"/>
    </source>
</evidence>
<reference evidence="12" key="1">
    <citation type="submission" date="2021-04" db="EMBL/GenBank/DDBJ databases">
        <authorList>
            <person name="Chebbi M.A.C M."/>
        </authorList>
    </citation>
    <scope>NUCLEOTIDE SEQUENCE</scope>
</reference>
<evidence type="ECO:0000256" key="6">
    <source>
        <dbReference type="ARBA" id="ARBA00023017"/>
    </source>
</evidence>
<dbReference type="InterPro" id="IPR036859">
    <property type="entry name" value="CAP-Gly_dom_sf"/>
</dbReference>
<feature type="compositionally biased region" description="Low complexity" evidence="10">
    <location>
        <begin position="95"/>
        <end position="115"/>
    </location>
</feature>
<keyword evidence="13" id="KW-1185">Reference proteome</keyword>
<dbReference type="EMBL" id="CAJNRD030001116">
    <property type="protein sequence ID" value="CAG5075497.1"/>
    <property type="molecule type" value="Genomic_DNA"/>
</dbReference>
<evidence type="ECO:0000256" key="3">
    <source>
        <dbReference type="ARBA" id="ARBA00016574"/>
    </source>
</evidence>
<dbReference type="GO" id="GO:0005874">
    <property type="term" value="C:microtubule"/>
    <property type="evidence" value="ECO:0007669"/>
    <property type="project" value="UniProtKB-KW"/>
</dbReference>
<proteinExistence type="inferred from homology"/>
<dbReference type="SMART" id="SM01052">
    <property type="entry name" value="CAP_GLY"/>
    <property type="match status" value="1"/>
</dbReference>
<dbReference type="GO" id="GO:0007097">
    <property type="term" value="P:nuclear migration"/>
    <property type="evidence" value="ECO:0007669"/>
    <property type="project" value="TreeGrafter"/>
</dbReference>
<comment type="subcellular location">
    <subcellularLocation>
        <location evidence="1">Cytoplasm</location>
        <location evidence="1">Cytoskeleton</location>
    </subcellularLocation>
</comment>
<dbReference type="GO" id="GO:0000922">
    <property type="term" value="C:spindle pole"/>
    <property type="evidence" value="ECO:0007669"/>
    <property type="project" value="TreeGrafter"/>
</dbReference>
<evidence type="ECO:0000256" key="10">
    <source>
        <dbReference type="SAM" id="MobiDB-lite"/>
    </source>
</evidence>
<dbReference type="Pfam" id="PF01302">
    <property type="entry name" value="CAP_GLY"/>
    <property type="match status" value="1"/>
</dbReference>
<organism evidence="12 13">
    <name type="scientific">Cotesia congregata</name>
    <name type="common">Parasitoid wasp</name>
    <name type="synonym">Apanteles congregatus</name>
    <dbReference type="NCBI Taxonomy" id="51543"/>
    <lineage>
        <taxon>Eukaryota</taxon>
        <taxon>Metazoa</taxon>
        <taxon>Ecdysozoa</taxon>
        <taxon>Arthropoda</taxon>
        <taxon>Hexapoda</taxon>
        <taxon>Insecta</taxon>
        <taxon>Pterygota</taxon>
        <taxon>Neoptera</taxon>
        <taxon>Endopterygota</taxon>
        <taxon>Hymenoptera</taxon>
        <taxon>Apocrita</taxon>
        <taxon>Ichneumonoidea</taxon>
        <taxon>Braconidae</taxon>
        <taxon>Microgastrinae</taxon>
        <taxon>Cotesia</taxon>
    </lineage>
</organism>
<keyword evidence="5" id="KW-0493">Microtubule</keyword>
<name>A0A8J2E2Z5_COTCN</name>
<keyword evidence="6" id="KW-0243">Dynein</keyword>
<evidence type="ECO:0000313" key="13">
    <source>
        <dbReference type="Proteomes" id="UP000786811"/>
    </source>
</evidence>
<gene>
    <name evidence="12" type="ORF">HICCMSTLAB_LOCUS1651</name>
</gene>
<evidence type="ECO:0000256" key="7">
    <source>
        <dbReference type="ARBA" id="ARBA00023054"/>
    </source>
</evidence>
<dbReference type="GO" id="GO:0030286">
    <property type="term" value="C:dynein complex"/>
    <property type="evidence" value="ECO:0007669"/>
    <property type="project" value="UniProtKB-KW"/>
</dbReference>
<protein>
    <recommendedName>
        <fullName evidence="3">Dynactin subunit 1</fullName>
    </recommendedName>
</protein>
<dbReference type="GO" id="GO:0000132">
    <property type="term" value="P:establishment of mitotic spindle orientation"/>
    <property type="evidence" value="ECO:0007669"/>
    <property type="project" value="TreeGrafter"/>
</dbReference>
<dbReference type="PANTHER" id="PTHR18916:SF91">
    <property type="entry name" value="DYNACTIN SUBUNIT 1"/>
    <property type="match status" value="1"/>
</dbReference>
<dbReference type="InterPro" id="IPR000938">
    <property type="entry name" value="CAP-Gly_domain"/>
</dbReference>
<dbReference type="GO" id="GO:0000776">
    <property type="term" value="C:kinetochore"/>
    <property type="evidence" value="ECO:0007669"/>
    <property type="project" value="TreeGrafter"/>
</dbReference>
<comment type="similarity">
    <text evidence="2">Belongs to the dynactin 150 kDa subunit family.</text>
</comment>
<dbReference type="OrthoDB" id="2130750at2759"/>
<dbReference type="Proteomes" id="UP000786811">
    <property type="component" value="Unassembled WGS sequence"/>
</dbReference>
<evidence type="ECO:0000313" key="12">
    <source>
        <dbReference type="EMBL" id="CAG5075497.1"/>
    </source>
</evidence>
<sequence length="1315" mass="147667">MSCKIGARVEIAGKDCQGTIAYIGHPSFASGKWIGVILDEPKGKNNGTVKGQSYFKCSENYGMFVRQSQLIILDDAGNKVDTSLNTSSISTPDEAGAARARSRLTSSRVSLTGSRTQLSYPSPETSSASQHERKDTNESGIPVPTTIKRASFVEKYTYVFQKSPSKRLSPGKKLKAEDDRNNTGFVETLKPNFVPGQVMAGSISSTLGASSSGSNTVEEKLSHLQLVQENDNLKAQVNDLNEKVETLRLKRMQDKEKMKEFEKTKLQVEQLLEFKSKVMESQTSLQRELQRTRQELRETQLAKSTFQDEMADLAETVEMATLDKEMAEEKAETLQIELEQLKEKLEEKTLDLEILRSEMSEQISGSSASSGKGISSYEMKQLEQQNIRLKETLVKMRDLSAHEKHEFQKIQKDLDQKKSEILELGRTKEKLSARVEEMEHQIADLQEQVDAALGAEEMVEMLGEKKMVLEERVNELEEAVADLEALQDMSDQLAESSKEIELELREELDLALGSARDAQRHRDAALETLADRELTIAKFRELTNRLQEQYLQLQNRMQSTESVYSGARGTDQQLAEILDFQKTFAETRAQTKAVDLELRRLDIEEARTHVKYLLLFMPPAFLTRGGDHDAIMTLLLISRMIQKTEILISQMRDKYQAVDSIERSSIVKGHLVAQYIFRSCLCGHIYSLQTVLGAFESILNVCSPEILLKVGAAYPEMLAQEKAVDSLIYLAKKDQLDENVSTEAIEKCCVYFGTMFSVLFEDSSMANQPKMILNGTKTLGNLCEALTVEASSIKTLLDGDSGDIDLLCQHIETTCEVIQQHLSSARRRVPRDQISNNGTNSSINLGLDKDWLQQFVNCYQNAVKVAKTLQDLLKNAIQTIITNGDLDVGINASKLKEMAAISSEKIYDTDDLGPISTLKASLVTVQQMAADLAQKMVECENEIITVKQAPVNQSALTDGSVENQTPISIRAQTTRKEFEETKNLARKLETKDVDIREVKLALREKQEELSEMMLRKELAEKRLATQQHDHELTVEKLKRKLEEAINQLKRKEKEFEETMDHLQTDIDSLESERGQLKEKLKSLGKKVTTPVIGIPSPGNRSDNNLTLSGGNETNIMSGAPIAFDNRLLVQEISALKEALASENRLKNKLVAESLKKKMNNLNPISTSLLHDQPDSNIESLQEKRIELLKDIHNVMIYNAIPDLTKNSQLDIENVTFEKTTPAYEFIKRKLLLKNLNNRVENLTNEVYQTSVKKAIGARVSTNFSVFPSRKMVSAMQEVNGILAAQINMPCSGPSQVHSIKIGTQELRKVHSLLCY</sequence>
<dbReference type="SUPFAM" id="SSF74924">
    <property type="entry name" value="Cap-Gly domain"/>
    <property type="match status" value="1"/>
</dbReference>
<feature type="coiled-coil region" evidence="9">
    <location>
        <begin position="536"/>
        <end position="563"/>
    </location>
</feature>
<evidence type="ECO:0000256" key="5">
    <source>
        <dbReference type="ARBA" id="ARBA00022701"/>
    </source>
</evidence>
<feature type="region of interest" description="Disordered" evidence="10">
    <location>
        <begin position="84"/>
        <end position="143"/>
    </location>
</feature>
<evidence type="ECO:0000256" key="9">
    <source>
        <dbReference type="SAM" id="Coils"/>
    </source>
</evidence>
<feature type="coiled-coil region" evidence="9">
    <location>
        <begin position="971"/>
        <end position="1086"/>
    </location>
</feature>
<evidence type="ECO:0000256" key="1">
    <source>
        <dbReference type="ARBA" id="ARBA00004245"/>
    </source>
</evidence>
<dbReference type="GO" id="GO:0030424">
    <property type="term" value="C:axon"/>
    <property type="evidence" value="ECO:0007669"/>
    <property type="project" value="TreeGrafter"/>
</dbReference>
<dbReference type="PROSITE" id="PS00845">
    <property type="entry name" value="CAP_GLY_1"/>
    <property type="match status" value="1"/>
</dbReference>
<keyword evidence="4" id="KW-0963">Cytoplasm</keyword>
<evidence type="ECO:0000256" key="8">
    <source>
        <dbReference type="ARBA" id="ARBA00023212"/>
    </source>
</evidence>
<dbReference type="InterPro" id="IPR022157">
    <property type="entry name" value="Dynactin"/>
</dbReference>
<feature type="domain" description="CAP-Gly" evidence="11">
    <location>
        <begin position="24"/>
        <end position="66"/>
    </location>
</feature>
<feature type="coiled-coil region" evidence="9">
    <location>
        <begin position="223"/>
        <end position="506"/>
    </location>
</feature>
<feature type="compositionally biased region" description="Polar residues" evidence="10">
    <location>
        <begin position="116"/>
        <end position="129"/>
    </location>
</feature>
<keyword evidence="8" id="KW-0206">Cytoskeleton</keyword>
<keyword evidence="7 9" id="KW-0175">Coiled coil</keyword>